<feature type="compositionally biased region" description="Polar residues" evidence="1">
    <location>
        <begin position="1"/>
        <end position="29"/>
    </location>
</feature>
<organism evidence="3 4">
    <name type="scientific">Phascolomyces articulosus</name>
    <dbReference type="NCBI Taxonomy" id="60185"/>
    <lineage>
        <taxon>Eukaryota</taxon>
        <taxon>Fungi</taxon>
        <taxon>Fungi incertae sedis</taxon>
        <taxon>Mucoromycota</taxon>
        <taxon>Mucoromycotina</taxon>
        <taxon>Mucoromycetes</taxon>
        <taxon>Mucorales</taxon>
        <taxon>Lichtheimiaceae</taxon>
        <taxon>Phascolomyces</taxon>
    </lineage>
</organism>
<gene>
    <name evidence="3" type="ORF">BDA99DRAFT_533037</name>
</gene>
<dbReference type="CDD" id="cd02440">
    <property type="entry name" value="AdoMet_MTases"/>
    <property type="match status" value="1"/>
</dbReference>
<feature type="compositionally biased region" description="Low complexity" evidence="1">
    <location>
        <begin position="30"/>
        <end position="49"/>
    </location>
</feature>
<evidence type="ECO:0000256" key="1">
    <source>
        <dbReference type="SAM" id="MobiDB-lite"/>
    </source>
</evidence>
<feature type="region of interest" description="Disordered" evidence="1">
    <location>
        <begin position="1"/>
        <end position="141"/>
    </location>
</feature>
<dbReference type="InterPro" id="IPR041698">
    <property type="entry name" value="Methyltransf_25"/>
</dbReference>
<dbReference type="GO" id="GO:0008168">
    <property type="term" value="F:methyltransferase activity"/>
    <property type="evidence" value="ECO:0007669"/>
    <property type="project" value="UniProtKB-KW"/>
</dbReference>
<dbReference type="PANTHER" id="PTHR43591">
    <property type="entry name" value="METHYLTRANSFERASE"/>
    <property type="match status" value="1"/>
</dbReference>
<sequence length="495" mass="55675">MGNQQSRLGGRQRSPSTITDLYSSPHHQWSSTSSSSDNNLNNNDNNNNNQHHHFKREYPLPSIISSTTDDGHVKMRKQSSPSPVSNPRPRFRPLRAITSFRFDTPSIPPHHSHSNNSNSNNNNHNNNNQSHSKPSSTKTTISTMTTDAALAVPPIPMSVHPLAPVTTQYSDSKQHTTSTHSNNTTISTNTSQHTRSAVGTVNDMEYMWMAGRKYHLLTSSPYLLPCDDDEIDRLHLLHFMVRFAIQGNYLAPVSDVLRKGGRVLDVGCGPGSWAMEIAGEYPKSQVVGIDINPMFPRDIKPSNCTFHQYNLHDGLPFEDASFDYIFMRFIGLGIKTKQWPKVITELVRLLKPGGWIELAEQDTEMYRAGPKTLELNNKLMQVMEMQHVDSQMGRSLKERLEKCDDLSNVTTTFISCPGGQWAGKLGQLTLQSWQAFYQALGPQICHALHIPAKQYEEHLKSCWSEANEYKTFENVHFAYAQKKMTNSNSSSSSTS</sequence>
<dbReference type="PANTHER" id="PTHR43591:SF24">
    <property type="entry name" value="2-METHOXY-6-POLYPRENYL-1,4-BENZOQUINOL METHYLASE, MITOCHONDRIAL"/>
    <property type="match status" value="1"/>
</dbReference>
<proteinExistence type="predicted"/>
<feature type="compositionally biased region" description="Low complexity" evidence="1">
    <location>
        <begin position="175"/>
        <end position="193"/>
    </location>
</feature>
<dbReference type="AlphaFoldDB" id="A0AAD5K882"/>
<dbReference type="Pfam" id="PF13649">
    <property type="entry name" value="Methyltransf_25"/>
    <property type="match status" value="1"/>
</dbReference>
<dbReference type="SUPFAM" id="SSF53335">
    <property type="entry name" value="S-adenosyl-L-methionine-dependent methyltransferases"/>
    <property type="match status" value="1"/>
</dbReference>
<feature type="compositionally biased region" description="Low complexity" evidence="1">
    <location>
        <begin position="114"/>
        <end position="141"/>
    </location>
</feature>
<evidence type="ECO:0000313" key="3">
    <source>
        <dbReference type="EMBL" id="KAI9274394.1"/>
    </source>
</evidence>
<keyword evidence="3" id="KW-0808">Transferase</keyword>
<dbReference type="Gene3D" id="3.40.50.150">
    <property type="entry name" value="Vaccinia Virus protein VP39"/>
    <property type="match status" value="1"/>
</dbReference>
<dbReference type="EMBL" id="JAIXMP010000004">
    <property type="protein sequence ID" value="KAI9274394.1"/>
    <property type="molecule type" value="Genomic_DNA"/>
</dbReference>
<dbReference type="GO" id="GO:0032259">
    <property type="term" value="P:methylation"/>
    <property type="evidence" value="ECO:0007669"/>
    <property type="project" value="UniProtKB-KW"/>
</dbReference>
<name>A0AAD5K882_9FUNG</name>
<reference evidence="3" key="1">
    <citation type="journal article" date="2022" name="IScience">
        <title>Evolution of zygomycete secretomes and the origins of terrestrial fungal ecologies.</title>
        <authorList>
            <person name="Chang Y."/>
            <person name="Wang Y."/>
            <person name="Mondo S."/>
            <person name="Ahrendt S."/>
            <person name="Andreopoulos W."/>
            <person name="Barry K."/>
            <person name="Beard J."/>
            <person name="Benny G.L."/>
            <person name="Blankenship S."/>
            <person name="Bonito G."/>
            <person name="Cuomo C."/>
            <person name="Desiro A."/>
            <person name="Gervers K.A."/>
            <person name="Hundley H."/>
            <person name="Kuo A."/>
            <person name="LaButti K."/>
            <person name="Lang B.F."/>
            <person name="Lipzen A."/>
            <person name="O'Donnell K."/>
            <person name="Pangilinan J."/>
            <person name="Reynolds N."/>
            <person name="Sandor L."/>
            <person name="Smith M.E."/>
            <person name="Tsang A."/>
            <person name="Grigoriev I.V."/>
            <person name="Stajich J.E."/>
            <person name="Spatafora J.W."/>
        </authorList>
    </citation>
    <scope>NUCLEOTIDE SEQUENCE</scope>
    <source>
        <strain evidence="3">RSA 2281</strain>
    </source>
</reference>
<protein>
    <submittedName>
        <fullName evidence="3">S-adenosyl-L-methionine-dependent methyltransferase</fullName>
    </submittedName>
</protein>
<feature type="domain" description="Methyltransferase" evidence="2">
    <location>
        <begin position="263"/>
        <end position="354"/>
    </location>
</feature>
<evidence type="ECO:0000313" key="4">
    <source>
        <dbReference type="Proteomes" id="UP001209540"/>
    </source>
</evidence>
<feature type="compositionally biased region" description="Low complexity" evidence="1">
    <location>
        <begin position="79"/>
        <end position="88"/>
    </location>
</feature>
<accession>A0AAD5K882</accession>
<dbReference type="Proteomes" id="UP001209540">
    <property type="component" value="Unassembled WGS sequence"/>
</dbReference>
<dbReference type="InterPro" id="IPR029063">
    <property type="entry name" value="SAM-dependent_MTases_sf"/>
</dbReference>
<reference evidence="3" key="2">
    <citation type="submission" date="2023-02" db="EMBL/GenBank/DDBJ databases">
        <authorList>
            <consortium name="DOE Joint Genome Institute"/>
            <person name="Mondo S.J."/>
            <person name="Chang Y."/>
            <person name="Wang Y."/>
            <person name="Ahrendt S."/>
            <person name="Andreopoulos W."/>
            <person name="Barry K."/>
            <person name="Beard J."/>
            <person name="Benny G.L."/>
            <person name="Blankenship S."/>
            <person name="Bonito G."/>
            <person name="Cuomo C."/>
            <person name="Desiro A."/>
            <person name="Gervers K.A."/>
            <person name="Hundley H."/>
            <person name="Kuo A."/>
            <person name="LaButti K."/>
            <person name="Lang B.F."/>
            <person name="Lipzen A."/>
            <person name="O'Donnell K."/>
            <person name="Pangilinan J."/>
            <person name="Reynolds N."/>
            <person name="Sandor L."/>
            <person name="Smith M.W."/>
            <person name="Tsang A."/>
            <person name="Grigoriev I.V."/>
            <person name="Stajich J.E."/>
            <person name="Spatafora J.W."/>
        </authorList>
    </citation>
    <scope>NUCLEOTIDE SEQUENCE</scope>
    <source>
        <strain evidence="3">RSA 2281</strain>
    </source>
</reference>
<feature type="region of interest" description="Disordered" evidence="1">
    <location>
        <begin position="169"/>
        <end position="193"/>
    </location>
</feature>
<keyword evidence="3" id="KW-0489">Methyltransferase</keyword>
<evidence type="ECO:0000259" key="2">
    <source>
        <dbReference type="Pfam" id="PF13649"/>
    </source>
</evidence>
<keyword evidence="4" id="KW-1185">Reference proteome</keyword>
<comment type="caution">
    <text evidence="3">The sequence shown here is derived from an EMBL/GenBank/DDBJ whole genome shotgun (WGS) entry which is preliminary data.</text>
</comment>